<dbReference type="InterPro" id="IPR011711">
    <property type="entry name" value="GntR_C"/>
</dbReference>
<evidence type="ECO:0000256" key="1">
    <source>
        <dbReference type="ARBA" id="ARBA00023015"/>
    </source>
</evidence>
<keyword evidence="6" id="KW-1185">Reference proteome</keyword>
<evidence type="ECO:0000259" key="4">
    <source>
        <dbReference type="PROSITE" id="PS50949"/>
    </source>
</evidence>
<dbReference type="SUPFAM" id="SSF46785">
    <property type="entry name" value="Winged helix' DNA-binding domain"/>
    <property type="match status" value="1"/>
</dbReference>
<evidence type="ECO:0000313" key="5">
    <source>
        <dbReference type="EMBL" id="GAA0499014.1"/>
    </source>
</evidence>
<keyword evidence="2" id="KW-0238">DNA-binding</keyword>
<sequence>MASSKTSIATTLTTRLREAILTGEVLPESRLHLESLGEQYGVSLSPVREALLRLMAEGFVVAEDQRGFRVVEASIKKLAEVTALRAHMEPFALRHAIELGDLAWEEKLVAVFHRLTRIEQRDGFVPFLDEWERTHREFHLCLVSGCDMPMVTQFCSVLHDQSDRFRRLFLKERPPQRNVAQEHAAIVDAVLARDADRACELLRAHSLQTGQAVQAFMRESS</sequence>
<protein>
    <submittedName>
        <fullName evidence="5">GntR family transcriptional regulator</fullName>
    </submittedName>
</protein>
<dbReference type="InterPro" id="IPR008920">
    <property type="entry name" value="TF_FadR/GntR_C"/>
</dbReference>
<dbReference type="Gene3D" id="1.20.120.530">
    <property type="entry name" value="GntR ligand-binding domain-like"/>
    <property type="match status" value="1"/>
</dbReference>
<evidence type="ECO:0000313" key="6">
    <source>
        <dbReference type="Proteomes" id="UP001501706"/>
    </source>
</evidence>
<organism evidence="5 6">
    <name type="scientific">Pigmentiphaga daeguensis</name>
    <dbReference type="NCBI Taxonomy" id="414049"/>
    <lineage>
        <taxon>Bacteria</taxon>
        <taxon>Pseudomonadati</taxon>
        <taxon>Pseudomonadota</taxon>
        <taxon>Betaproteobacteria</taxon>
        <taxon>Burkholderiales</taxon>
        <taxon>Alcaligenaceae</taxon>
        <taxon>Pigmentiphaga</taxon>
    </lineage>
</organism>
<evidence type="ECO:0000256" key="3">
    <source>
        <dbReference type="ARBA" id="ARBA00023163"/>
    </source>
</evidence>
<dbReference type="PANTHER" id="PTHR43537">
    <property type="entry name" value="TRANSCRIPTIONAL REGULATOR, GNTR FAMILY"/>
    <property type="match status" value="1"/>
</dbReference>
<gene>
    <name evidence="5" type="ORF">GCM10009097_14260</name>
</gene>
<name>A0ABN1BJ31_9BURK</name>
<proteinExistence type="predicted"/>
<dbReference type="InterPro" id="IPR036390">
    <property type="entry name" value="WH_DNA-bd_sf"/>
</dbReference>
<dbReference type="RefSeq" id="WP_087839301.1">
    <property type="nucleotide sequence ID" value="NZ_BAAAEN010000004.1"/>
</dbReference>
<feature type="domain" description="HTH gntR-type" evidence="4">
    <location>
        <begin position="6"/>
        <end position="73"/>
    </location>
</feature>
<dbReference type="PROSITE" id="PS50949">
    <property type="entry name" value="HTH_GNTR"/>
    <property type="match status" value="1"/>
</dbReference>
<keyword evidence="3" id="KW-0804">Transcription</keyword>
<dbReference type="SMART" id="SM00345">
    <property type="entry name" value="HTH_GNTR"/>
    <property type="match status" value="1"/>
</dbReference>
<accession>A0ABN1BJ31</accession>
<keyword evidence="1" id="KW-0805">Transcription regulation</keyword>
<reference evidence="6" key="1">
    <citation type="journal article" date="2019" name="Int. J. Syst. Evol. Microbiol.">
        <title>The Global Catalogue of Microorganisms (GCM) 10K type strain sequencing project: providing services to taxonomists for standard genome sequencing and annotation.</title>
        <authorList>
            <consortium name="The Broad Institute Genomics Platform"/>
            <consortium name="The Broad Institute Genome Sequencing Center for Infectious Disease"/>
            <person name="Wu L."/>
            <person name="Ma J."/>
        </authorList>
    </citation>
    <scope>NUCLEOTIDE SEQUENCE [LARGE SCALE GENOMIC DNA]</scope>
    <source>
        <strain evidence="6">JCM 14330</strain>
    </source>
</reference>
<dbReference type="SMART" id="SM00895">
    <property type="entry name" value="FCD"/>
    <property type="match status" value="1"/>
</dbReference>
<dbReference type="EMBL" id="BAAAEN010000004">
    <property type="protein sequence ID" value="GAA0499014.1"/>
    <property type="molecule type" value="Genomic_DNA"/>
</dbReference>
<comment type="caution">
    <text evidence="5">The sequence shown here is derived from an EMBL/GenBank/DDBJ whole genome shotgun (WGS) entry which is preliminary data.</text>
</comment>
<dbReference type="PANTHER" id="PTHR43537:SF20">
    <property type="entry name" value="HTH-TYPE TRANSCRIPTIONAL REPRESSOR GLAR"/>
    <property type="match status" value="1"/>
</dbReference>
<dbReference type="Proteomes" id="UP001501706">
    <property type="component" value="Unassembled WGS sequence"/>
</dbReference>
<dbReference type="Pfam" id="PF07729">
    <property type="entry name" value="FCD"/>
    <property type="match status" value="1"/>
</dbReference>
<dbReference type="InterPro" id="IPR000524">
    <property type="entry name" value="Tscrpt_reg_HTH_GntR"/>
</dbReference>
<dbReference type="CDD" id="cd07377">
    <property type="entry name" value="WHTH_GntR"/>
    <property type="match status" value="1"/>
</dbReference>
<dbReference type="InterPro" id="IPR036388">
    <property type="entry name" value="WH-like_DNA-bd_sf"/>
</dbReference>
<evidence type="ECO:0000256" key="2">
    <source>
        <dbReference type="ARBA" id="ARBA00023125"/>
    </source>
</evidence>
<dbReference type="Pfam" id="PF00392">
    <property type="entry name" value="GntR"/>
    <property type="match status" value="1"/>
</dbReference>
<dbReference type="Gene3D" id="1.10.10.10">
    <property type="entry name" value="Winged helix-like DNA-binding domain superfamily/Winged helix DNA-binding domain"/>
    <property type="match status" value="1"/>
</dbReference>
<dbReference type="SUPFAM" id="SSF48008">
    <property type="entry name" value="GntR ligand-binding domain-like"/>
    <property type="match status" value="1"/>
</dbReference>